<dbReference type="PROSITE" id="PS51098">
    <property type="entry name" value="PTS_EIIB_TYPE_1"/>
    <property type="match status" value="1"/>
</dbReference>
<dbReference type="PROSITE" id="PS51103">
    <property type="entry name" value="PTS_EIIC_TYPE_1"/>
    <property type="match status" value="1"/>
</dbReference>
<evidence type="ECO:0000256" key="7">
    <source>
        <dbReference type="ARBA" id="ARBA00022692"/>
    </source>
</evidence>
<comment type="caution">
    <text evidence="16">The sequence shown here is derived from an EMBL/GenBank/DDBJ whole genome shotgun (WGS) entry which is preliminary data.</text>
</comment>
<dbReference type="EMBL" id="AFUU01000003">
    <property type="protein sequence ID" value="EGV02178.1"/>
    <property type="molecule type" value="Genomic_DNA"/>
</dbReference>
<keyword evidence="6" id="KW-0598">Phosphotransferase system</keyword>
<gene>
    <name evidence="16" type="ORF">HMPREF9950_1177</name>
</gene>
<dbReference type="Pfam" id="PF02378">
    <property type="entry name" value="PTS_EIIC"/>
    <property type="match status" value="1"/>
</dbReference>
<feature type="transmembrane region" description="Helical" evidence="12">
    <location>
        <begin position="144"/>
        <end position="163"/>
    </location>
</feature>
<keyword evidence="7 12" id="KW-0812">Transmembrane</keyword>
<evidence type="ECO:0000256" key="1">
    <source>
        <dbReference type="ARBA" id="ARBA00004651"/>
    </source>
</evidence>
<evidence type="ECO:0000259" key="15">
    <source>
        <dbReference type="PROSITE" id="PS51103"/>
    </source>
</evidence>
<evidence type="ECO:0000256" key="8">
    <source>
        <dbReference type="ARBA" id="ARBA00022777"/>
    </source>
</evidence>
<evidence type="ECO:0000259" key="14">
    <source>
        <dbReference type="PROSITE" id="PS51098"/>
    </source>
</evidence>
<feature type="domain" description="PTS EIIB type-1" evidence="14">
    <location>
        <begin position="475"/>
        <end position="557"/>
    </location>
</feature>
<evidence type="ECO:0000259" key="13">
    <source>
        <dbReference type="PROSITE" id="PS51093"/>
    </source>
</evidence>
<reference evidence="16 17" key="1">
    <citation type="submission" date="2011-07" db="EMBL/GenBank/DDBJ databases">
        <authorList>
            <person name="Harkins D.M."/>
            <person name="Madupu R."/>
            <person name="Durkin A.S."/>
            <person name="Torralba M."/>
            <person name="Methe B."/>
            <person name="Sutton G.G."/>
            <person name="Nelson K.E."/>
        </authorList>
    </citation>
    <scope>NUCLEOTIDE SEQUENCE [LARGE SCALE GENOMIC DNA]</scope>
    <source>
        <strain evidence="16 17">SK313</strain>
    </source>
</reference>
<feature type="domain" description="PTS EIIC type-1" evidence="15">
    <location>
        <begin position="9"/>
        <end position="453"/>
    </location>
</feature>
<feature type="transmembrane region" description="Helical" evidence="12">
    <location>
        <begin position="90"/>
        <end position="111"/>
    </location>
</feature>
<evidence type="ECO:0000256" key="2">
    <source>
        <dbReference type="ARBA" id="ARBA00022448"/>
    </source>
</evidence>
<accession>F9Q297</accession>
<organism evidence="16 17">
    <name type="scientific">Streptococcus oralis SK313</name>
    <dbReference type="NCBI Taxonomy" id="1035190"/>
    <lineage>
        <taxon>Bacteria</taxon>
        <taxon>Bacillati</taxon>
        <taxon>Bacillota</taxon>
        <taxon>Bacilli</taxon>
        <taxon>Lactobacillales</taxon>
        <taxon>Streptococcaceae</taxon>
        <taxon>Streptococcus</taxon>
    </lineage>
</organism>
<dbReference type="PROSITE" id="PS51093">
    <property type="entry name" value="PTS_EIIA_TYPE_1"/>
    <property type="match status" value="1"/>
</dbReference>
<dbReference type="PANTHER" id="PTHR30009">
    <property type="entry name" value="CYTOCHROME C-TYPE SYNTHESIS PROTEIN AND PTS TRANSMEMBRANE COMPONENT"/>
    <property type="match status" value="1"/>
</dbReference>
<dbReference type="InterPro" id="IPR001996">
    <property type="entry name" value="PTS_IIB_1"/>
</dbReference>
<dbReference type="SUPFAM" id="SSF55604">
    <property type="entry name" value="Glucose permease domain IIB"/>
    <property type="match status" value="1"/>
</dbReference>
<dbReference type="InterPro" id="IPR003352">
    <property type="entry name" value="PTS_EIIC"/>
</dbReference>
<evidence type="ECO:0000256" key="6">
    <source>
        <dbReference type="ARBA" id="ARBA00022683"/>
    </source>
</evidence>
<dbReference type="PANTHER" id="PTHR30009:SF8">
    <property type="entry name" value="PTS SYSTEM, IIBC COMPONENT"/>
    <property type="match status" value="1"/>
</dbReference>
<dbReference type="Pfam" id="PF00358">
    <property type="entry name" value="PTS_EIIA_1"/>
    <property type="match status" value="1"/>
</dbReference>
<dbReference type="GO" id="GO:0090563">
    <property type="term" value="F:protein-phosphocysteine-sugar phosphotransferase activity"/>
    <property type="evidence" value="ECO:0007669"/>
    <property type="project" value="TreeGrafter"/>
</dbReference>
<dbReference type="EC" id="2.7.1.69" evidence="16"/>
<feature type="transmembrane region" description="Helical" evidence="12">
    <location>
        <begin position="184"/>
        <end position="207"/>
    </location>
</feature>
<evidence type="ECO:0000256" key="4">
    <source>
        <dbReference type="ARBA" id="ARBA00022597"/>
    </source>
</evidence>
<dbReference type="CDD" id="cd00212">
    <property type="entry name" value="PTS_IIB_glc"/>
    <property type="match status" value="1"/>
</dbReference>
<dbReference type="InterPro" id="IPR001127">
    <property type="entry name" value="PTS_EIIA_1_perm"/>
</dbReference>
<feature type="domain" description="PTS EIIA type-1" evidence="13">
    <location>
        <begin position="598"/>
        <end position="702"/>
    </location>
</feature>
<keyword evidence="3" id="KW-1003">Cell membrane</keyword>
<dbReference type="PATRIC" id="fig|1035190.4.peg.711"/>
<dbReference type="NCBIfam" id="TIGR00826">
    <property type="entry name" value="EIIB_glc"/>
    <property type="match status" value="1"/>
</dbReference>
<comment type="subcellular location">
    <subcellularLocation>
        <location evidence="1">Cell membrane</location>
        <topology evidence="1">Multi-pass membrane protein</topology>
    </subcellularLocation>
</comment>
<dbReference type="InterPro" id="IPR050429">
    <property type="entry name" value="PTS_Glucose_EIICBA"/>
</dbReference>
<evidence type="ECO:0000256" key="12">
    <source>
        <dbReference type="SAM" id="Phobius"/>
    </source>
</evidence>
<feature type="transmembrane region" description="Helical" evidence="12">
    <location>
        <begin position="62"/>
        <end position="83"/>
    </location>
</feature>
<dbReference type="NCBIfam" id="TIGR00830">
    <property type="entry name" value="PTBA"/>
    <property type="match status" value="1"/>
</dbReference>
<dbReference type="InterPro" id="IPR036878">
    <property type="entry name" value="Glu_permease_IIB"/>
</dbReference>
<dbReference type="InterPro" id="IPR013013">
    <property type="entry name" value="PTS_EIIC_1"/>
</dbReference>
<feature type="transmembrane region" description="Helical" evidence="12">
    <location>
        <begin position="342"/>
        <end position="358"/>
    </location>
</feature>
<evidence type="ECO:0000313" key="17">
    <source>
        <dbReference type="Proteomes" id="UP000005621"/>
    </source>
</evidence>
<name>F9Q297_STROR</name>
<dbReference type="GO" id="GO:0008982">
    <property type="term" value="F:protein-N(PI)-phosphohistidine-sugar phosphotransferase activity"/>
    <property type="evidence" value="ECO:0007669"/>
    <property type="project" value="InterPro"/>
</dbReference>
<keyword evidence="10 12" id="KW-0472">Membrane</keyword>
<keyword evidence="4" id="KW-0762">Sugar transport</keyword>
<protein>
    <submittedName>
        <fullName evidence="16">PTS system IIBC component</fullName>
        <ecNumber evidence="16">2.7.1.69</ecNumber>
    </submittedName>
</protein>
<feature type="transmembrane region" description="Helical" evidence="12">
    <location>
        <begin position="364"/>
        <end position="388"/>
    </location>
</feature>
<dbReference type="PROSITE" id="PS00371">
    <property type="entry name" value="PTS_EIIA_TYPE_1_HIS"/>
    <property type="match status" value="1"/>
</dbReference>
<dbReference type="InterPro" id="IPR011300">
    <property type="entry name" value="PTS_IIBC"/>
</dbReference>
<dbReference type="NCBIfam" id="TIGR02003">
    <property type="entry name" value="PTS-II-BC-unk1"/>
    <property type="match status" value="1"/>
</dbReference>
<dbReference type="SUPFAM" id="SSF51261">
    <property type="entry name" value="Duplicated hybrid motif"/>
    <property type="match status" value="1"/>
</dbReference>
<dbReference type="GO" id="GO:0016301">
    <property type="term" value="F:kinase activity"/>
    <property type="evidence" value="ECO:0007669"/>
    <property type="project" value="UniProtKB-KW"/>
</dbReference>
<keyword evidence="2" id="KW-0813">Transport</keyword>
<dbReference type="GO" id="GO:0005886">
    <property type="term" value="C:plasma membrane"/>
    <property type="evidence" value="ECO:0007669"/>
    <property type="project" value="UniProtKB-SubCell"/>
</dbReference>
<evidence type="ECO:0000313" key="16">
    <source>
        <dbReference type="EMBL" id="EGV02178.1"/>
    </source>
</evidence>
<keyword evidence="8" id="KW-0418">Kinase</keyword>
<sequence length="728" mass="78025">MMKATFKNVLSFEFWQKFGKALMVVIAVMPAAGLMISIGKSLPMIDPNLAPLVITGGVLEQIGWGVIGNLHILFALAIGGSWAKERAGGAFAAGLAFILINRITGTIFGVTSDMLKNPEAMVTTLFGGSIKVADYFISVLEAPALNMGVFVGIISGFVGATAFNKYYNYRKLPDALSFFNGKRFVPFVVILRSAIAAIVLAAFWPVVQTGINNFGIWIANSQETAPVLAPFLYGTLERLLLPFGLHHMLTIPMNYTALGGTYEILTGAAKGTQVFGQDPLWLAWVTDLVNLKGSNADQYQHLLTTITPARFKVGQMIGSFGILMGVIVAIYRNVDADKKHQYKGMMIATALATFLTGVTEPIEYMFMFIATPLYLVYALVQGAAFAMADIVHLRMHSFGSIEFLTRTPLAINAGLGMDIINFIWVTVLFAVIMYFIANFMIKKFNYATPGRNGNYETAEGASEDAAPGETKVAAASQAVNIINLLGGRANIVDVDACMTRLRVTVKDADRVGTEEQWKAEGAMGLVMKGQGVQAIYGPKADVLKSDIQDILDSGEVIPETLPSQMTEAQKNTVHFKGVTEEVYSVADGQVIALEQVKDPVFAQKMMGDGFAVEPANGNIVSPVTGTVSSIFPTKHALGLVTESGLEVLVHIGLDTVSLEGKPFTVHVSEGQKVAAGDLLVTADLDAIRAAGRETSTVVVFTNGDAIKSVKLEQTGSLAAKTAVAKVEL</sequence>
<dbReference type="InterPro" id="IPR011055">
    <property type="entry name" value="Dup_hybrid_motif"/>
</dbReference>
<dbReference type="AlphaFoldDB" id="F9Q297"/>
<proteinExistence type="predicted"/>
<dbReference type="PROSITE" id="PS01035">
    <property type="entry name" value="PTS_EIIB_TYPE_1_CYS"/>
    <property type="match status" value="1"/>
</dbReference>
<keyword evidence="5 16" id="KW-0808">Transferase</keyword>
<feature type="transmembrane region" description="Helical" evidence="12">
    <location>
        <begin position="313"/>
        <end position="330"/>
    </location>
</feature>
<dbReference type="GO" id="GO:0009401">
    <property type="term" value="P:phosphoenolpyruvate-dependent sugar phosphotransferase system"/>
    <property type="evidence" value="ECO:0007669"/>
    <property type="project" value="UniProtKB-KW"/>
</dbReference>
<evidence type="ECO:0000256" key="3">
    <source>
        <dbReference type="ARBA" id="ARBA00022475"/>
    </source>
</evidence>
<feature type="transmembrane region" description="Helical" evidence="12">
    <location>
        <begin position="21"/>
        <end position="42"/>
    </location>
</feature>
<evidence type="ECO:0000256" key="11">
    <source>
        <dbReference type="PROSITE-ProRule" id="PRU00421"/>
    </source>
</evidence>
<dbReference type="Pfam" id="PF00367">
    <property type="entry name" value="PTS_EIIB"/>
    <property type="match status" value="1"/>
</dbReference>
<evidence type="ECO:0000256" key="10">
    <source>
        <dbReference type="ARBA" id="ARBA00023136"/>
    </source>
</evidence>
<dbReference type="Gene3D" id="3.30.1360.60">
    <property type="entry name" value="Glucose permease domain IIB"/>
    <property type="match status" value="1"/>
</dbReference>
<evidence type="ECO:0000256" key="5">
    <source>
        <dbReference type="ARBA" id="ARBA00022679"/>
    </source>
</evidence>
<dbReference type="Proteomes" id="UP000005621">
    <property type="component" value="Unassembled WGS sequence"/>
</dbReference>
<dbReference type="FunFam" id="2.70.70.10:FF:000001">
    <property type="entry name" value="PTS system glucose-specific IIA component"/>
    <property type="match status" value="1"/>
</dbReference>
<feature type="transmembrane region" description="Helical" evidence="12">
    <location>
        <begin position="409"/>
        <end position="436"/>
    </location>
</feature>
<dbReference type="Gene3D" id="2.70.70.10">
    <property type="entry name" value="Glucose Permease (Domain IIA)"/>
    <property type="match status" value="1"/>
</dbReference>
<feature type="active site" description="Phosphocysteine intermediate; for EIIB activity" evidence="11">
    <location>
        <position position="497"/>
    </location>
</feature>
<keyword evidence="9 12" id="KW-1133">Transmembrane helix</keyword>
<evidence type="ECO:0000256" key="9">
    <source>
        <dbReference type="ARBA" id="ARBA00022989"/>
    </source>
</evidence>
<dbReference type="InterPro" id="IPR018113">
    <property type="entry name" value="PTrfase_EIIB_Cys"/>
</dbReference>